<dbReference type="SUPFAM" id="SSF51182">
    <property type="entry name" value="RmlC-like cupins"/>
    <property type="match status" value="1"/>
</dbReference>
<dbReference type="InterPro" id="IPR011051">
    <property type="entry name" value="RmlC_Cupin_sf"/>
</dbReference>
<dbReference type="InterPro" id="IPR014710">
    <property type="entry name" value="RmlC-like_jellyroll"/>
</dbReference>
<gene>
    <name evidence="1" type="ORF">NE686_02550</name>
</gene>
<dbReference type="PANTHER" id="PTHR37943:SF1">
    <property type="entry name" value="PROTEIN VES"/>
    <property type="match status" value="1"/>
</dbReference>
<reference evidence="1 2" key="1">
    <citation type="submission" date="2022-06" db="EMBL/GenBank/DDBJ databases">
        <title>Isolation of gut microbiota from human fecal samples.</title>
        <authorList>
            <person name="Pamer E.G."/>
            <person name="Barat B."/>
            <person name="Waligurski E."/>
            <person name="Medina S."/>
            <person name="Paddock L."/>
            <person name="Mostad J."/>
        </authorList>
    </citation>
    <scope>NUCLEOTIDE SEQUENCE [LARGE SCALE GENOMIC DNA]</scope>
    <source>
        <strain evidence="1 2">DFI.7.95</strain>
    </source>
</reference>
<name>A0ABT1S651_9FIRM</name>
<dbReference type="InterPro" id="IPR010282">
    <property type="entry name" value="Uncharacterised_HutD/Ves"/>
</dbReference>
<evidence type="ECO:0000313" key="1">
    <source>
        <dbReference type="EMBL" id="MCQ4921953.1"/>
    </source>
</evidence>
<accession>A0ABT1S651</accession>
<dbReference type="Gene3D" id="2.60.120.10">
    <property type="entry name" value="Jelly Rolls"/>
    <property type="match status" value="1"/>
</dbReference>
<keyword evidence="2" id="KW-1185">Reference proteome</keyword>
<dbReference type="Proteomes" id="UP001524478">
    <property type="component" value="Unassembled WGS sequence"/>
</dbReference>
<dbReference type="RefSeq" id="WP_256310306.1">
    <property type="nucleotide sequence ID" value="NZ_JANGAC010000002.1"/>
</dbReference>
<dbReference type="PANTHER" id="PTHR37943">
    <property type="entry name" value="PROTEIN VES"/>
    <property type="match status" value="1"/>
</dbReference>
<proteinExistence type="predicted"/>
<organism evidence="1 2">
    <name type="scientific">Tissierella carlieri</name>
    <dbReference type="NCBI Taxonomy" id="689904"/>
    <lineage>
        <taxon>Bacteria</taxon>
        <taxon>Bacillati</taxon>
        <taxon>Bacillota</taxon>
        <taxon>Tissierellia</taxon>
        <taxon>Tissierellales</taxon>
        <taxon>Tissierellaceae</taxon>
        <taxon>Tissierella</taxon>
    </lineage>
</organism>
<comment type="caution">
    <text evidence="1">The sequence shown here is derived from an EMBL/GenBank/DDBJ whole genome shotgun (WGS) entry which is preliminary data.</text>
</comment>
<dbReference type="Pfam" id="PF05962">
    <property type="entry name" value="HutD"/>
    <property type="match status" value="1"/>
</dbReference>
<sequence>MEIKTRLIKEDDYITTEWSGGKTTQLFIYPEGSNYKELNFKFRLSSATVELEKSEFTKLEGVNRFITPLDNELKLTHNHKEYINLKPFEVYEFDGAIDTTSYGLARDFNLMLRNGAKGQLESIYIDKEHLVVEEISFDFKESFCFIYTWDNEVYVDINGDINPISPFQTLLVRSNNNTLNLKLRSENPANVLIANVYV</sequence>
<dbReference type="EMBL" id="JANGAC010000002">
    <property type="protein sequence ID" value="MCQ4921953.1"/>
    <property type="molecule type" value="Genomic_DNA"/>
</dbReference>
<protein>
    <submittedName>
        <fullName evidence="1">HutD family protein</fullName>
    </submittedName>
</protein>
<evidence type="ECO:0000313" key="2">
    <source>
        <dbReference type="Proteomes" id="UP001524478"/>
    </source>
</evidence>